<proteinExistence type="inferred from homology"/>
<feature type="coiled-coil region" evidence="2">
    <location>
        <begin position="191"/>
        <end position="218"/>
    </location>
</feature>
<dbReference type="InterPro" id="IPR036390">
    <property type="entry name" value="WH_DNA-bd_sf"/>
</dbReference>
<dbReference type="PANTHER" id="PTHR38768:SF1">
    <property type="entry name" value="UPF0502 PROTEIN YCEH"/>
    <property type="match status" value="1"/>
</dbReference>
<organism evidence="3 4">
    <name type="scientific">Olivibacter oleidegradans</name>
    <dbReference type="NCBI Taxonomy" id="760123"/>
    <lineage>
        <taxon>Bacteria</taxon>
        <taxon>Pseudomonadati</taxon>
        <taxon>Bacteroidota</taxon>
        <taxon>Sphingobacteriia</taxon>
        <taxon>Sphingobacteriales</taxon>
        <taxon>Sphingobacteriaceae</taxon>
        <taxon>Olivibacter</taxon>
    </lineage>
</organism>
<reference evidence="3 4" key="1">
    <citation type="submission" date="2024-09" db="EMBL/GenBank/DDBJ databases">
        <authorList>
            <person name="Sun Q."/>
            <person name="Mori K."/>
        </authorList>
    </citation>
    <scope>NUCLEOTIDE SEQUENCE [LARGE SCALE GENOMIC DNA]</scope>
    <source>
        <strain evidence="3 4">CCM 7765</strain>
    </source>
</reference>
<comment type="caution">
    <text evidence="3">The sequence shown here is derived from an EMBL/GenBank/DDBJ whole genome shotgun (WGS) entry which is preliminary data.</text>
</comment>
<evidence type="ECO:0000256" key="2">
    <source>
        <dbReference type="SAM" id="Coils"/>
    </source>
</evidence>
<dbReference type="InterPro" id="IPR036388">
    <property type="entry name" value="WH-like_DNA-bd_sf"/>
</dbReference>
<sequence length="220" mass="24759">MEQQITLPILTNEEQRVLGSLMEKSKTTPEYYPLTLNSLTAACNQKSSRKPVVQYDDDTVIAALDSLRKKGLVATATGGTSRTIKYRHTLSVLYPIIPAEVAILCLLLLRGPLTVGEINSNSGRLYEFESLAEIQEYLDKLSQEAELPAMIIQVPKRPGQKEVRYMHLFGGMPDFESSEFNEVSAINIQDTGMLEARLAKVEQELEELKEAFEKLMKELY</sequence>
<name>A0ABV6HIA9_9SPHI</name>
<dbReference type="Gene3D" id="1.10.10.10">
    <property type="entry name" value="Winged helix-like DNA-binding domain superfamily/Winged helix DNA-binding domain"/>
    <property type="match status" value="2"/>
</dbReference>
<dbReference type="InterPro" id="IPR007432">
    <property type="entry name" value="DUF480"/>
</dbReference>
<dbReference type="HAMAP" id="MF_01584">
    <property type="entry name" value="UPF0502"/>
    <property type="match status" value="1"/>
</dbReference>
<dbReference type="Pfam" id="PF04337">
    <property type="entry name" value="DUF480"/>
    <property type="match status" value="1"/>
</dbReference>
<keyword evidence="2" id="KW-0175">Coiled coil</keyword>
<evidence type="ECO:0000256" key="1">
    <source>
        <dbReference type="HAMAP-Rule" id="MF_01584"/>
    </source>
</evidence>
<evidence type="ECO:0000313" key="3">
    <source>
        <dbReference type="EMBL" id="MFC0318329.1"/>
    </source>
</evidence>
<accession>A0ABV6HIA9</accession>
<dbReference type="RefSeq" id="WP_149105300.1">
    <property type="nucleotide sequence ID" value="NZ_JBHLWO010000001.1"/>
</dbReference>
<dbReference type="Proteomes" id="UP001589774">
    <property type="component" value="Unassembled WGS sequence"/>
</dbReference>
<dbReference type="SUPFAM" id="SSF46785">
    <property type="entry name" value="Winged helix' DNA-binding domain"/>
    <property type="match status" value="2"/>
</dbReference>
<comment type="similarity">
    <text evidence="1">Belongs to the UPF0502 family.</text>
</comment>
<evidence type="ECO:0000313" key="4">
    <source>
        <dbReference type="Proteomes" id="UP001589774"/>
    </source>
</evidence>
<gene>
    <name evidence="3" type="ORF">ACFFI0_08405</name>
</gene>
<keyword evidence="4" id="KW-1185">Reference proteome</keyword>
<protein>
    <submittedName>
        <fullName evidence="3">YceH family protein</fullName>
    </submittedName>
</protein>
<dbReference type="EMBL" id="JBHLWO010000001">
    <property type="protein sequence ID" value="MFC0318329.1"/>
    <property type="molecule type" value="Genomic_DNA"/>
</dbReference>
<dbReference type="PANTHER" id="PTHR38768">
    <property type="entry name" value="UPF0502 PROTEIN YCEH"/>
    <property type="match status" value="1"/>
</dbReference>